<feature type="region of interest" description="Disordered" evidence="1">
    <location>
        <begin position="405"/>
        <end position="429"/>
    </location>
</feature>
<evidence type="ECO:0000313" key="2">
    <source>
        <dbReference type="EMBL" id="MBD1379207.1"/>
    </source>
</evidence>
<comment type="caution">
    <text evidence="2">The sequence shown here is derived from an EMBL/GenBank/DDBJ whole genome shotgun (WGS) entry which is preliminary data.</text>
</comment>
<organism evidence="2 3">
    <name type="scientific">Metabacillus arenae</name>
    <dbReference type="NCBI Taxonomy" id="2771434"/>
    <lineage>
        <taxon>Bacteria</taxon>
        <taxon>Bacillati</taxon>
        <taxon>Bacillota</taxon>
        <taxon>Bacilli</taxon>
        <taxon>Bacillales</taxon>
        <taxon>Bacillaceae</taxon>
        <taxon>Metabacillus</taxon>
    </lineage>
</organism>
<proteinExistence type="predicted"/>
<feature type="region of interest" description="Disordered" evidence="1">
    <location>
        <begin position="214"/>
        <end position="299"/>
    </location>
</feature>
<sequence>MEKKRHLFEMQLNSIMDSDNPTKAEVSFVIHGFDISHNYAFISKETAEKTLHSLKGMPIVAKYHDKSSHEESDDALGSHEVQFERDRDNGDPIITMGTVPIGVFTEDAYITTITDDQGNEKEVVCGKGILWASRFPNVIGLLKEWVDKGISVVSSMEILYDSYKVEEGITEILSYVYEGHALLNSQERGNHKKVYPAYDESKLTKLVAEALKQNKEESEEVEQVEENQLNQEEVVEELKNEEPEEVAKGKEAEEVQGEPNVEEQQEDEKPEEAPEENEEVKSLQSELEELKDQVSSLKEANEQLQEKFSKATEKLTQLNSQLEELKPYKEQVETEKFQKQLSEKQDLYRGKFEAMSAVEKFDSEEVQDLIKKSLNSDDEGKEATYQLNSILVDLVQVKTEENDGVIRETSSKRENLIPANDSFEKRYAE</sequence>
<gene>
    <name evidence="2" type="ORF">IC621_03090</name>
</gene>
<reference evidence="2" key="1">
    <citation type="submission" date="2020-09" db="EMBL/GenBank/DDBJ databases">
        <title>A novel bacterium of genus Bacillus, isolated from South China Sea.</title>
        <authorList>
            <person name="Huang H."/>
            <person name="Mo K."/>
            <person name="Hu Y."/>
        </authorList>
    </citation>
    <scope>NUCLEOTIDE SEQUENCE</scope>
    <source>
        <strain evidence="2">IB182487</strain>
    </source>
</reference>
<name>A0A926N875_9BACI</name>
<evidence type="ECO:0000256" key="1">
    <source>
        <dbReference type="SAM" id="MobiDB-lite"/>
    </source>
</evidence>
<feature type="compositionally biased region" description="Basic and acidic residues" evidence="1">
    <location>
        <begin position="405"/>
        <end position="415"/>
    </location>
</feature>
<feature type="compositionally biased region" description="Basic and acidic residues" evidence="1">
    <location>
        <begin position="236"/>
        <end position="253"/>
    </location>
</feature>
<keyword evidence="3" id="KW-1185">Reference proteome</keyword>
<evidence type="ECO:0000313" key="3">
    <source>
        <dbReference type="Proteomes" id="UP000626844"/>
    </source>
</evidence>
<dbReference type="EMBL" id="JACXAI010000002">
    <property type="protein sequence ID" value="MBD1379207.1"/>
    <property type="molecule type" value="Genomic_DNA"/>
</dbReference>
<protein>
    <submittedName>
        <fullName evidence="2">Uncharacterized protein</fullName>
    </submittedName>
</protein>
<dbReference type="Proteomes" id="UP000626844">
    <property type="component" value="Unassembled WGS sequence"/>
</dbReference>
<feature type="compositionally biased region" description="Acidic residues" evidence="1">
    <location>
        <begin position="254"/>
        <end position="278"/>
    </location>
</feature>
<accession>A0A926N875</accession>
<dbReference type="AlphaFoldDB" id="A0A926N875"/>
<dbReference type="RefSeq" id="WP_191155601.1">
    <property type="nucleotide sequence ID" value="NZ_JACXAI010000002.1"/>
</dbReference>